<dbReference type="EC" id="4.1.1.48" evidence="3"/>
<evidence type="ECO:0000313" key="11">
    <source>
        <dbReference type="Proteomes" id="UP000034749"/>
    </source>
</evidence>
<dbReference type="GO" id="GO:0004640">
    <property type="term" value="F:phosphoribosylanthranilate isomerase activity"/>
    <property type="evidence" value="ECO:0007669"/>
    <property type="project" value="TreeGrafter"/>
</dbReference>
<dbReference type="PROSITE" id="PS00614">
    <property type="entry name" value="IGPS"/>
    <property type="match status" value="1"/>
</dbReference>
<evidence type="ECO:0000256" key="4">
    <source>
        <dbReference type="ARBA" id="ARBA00022605"/>
    </source>
</evidence>
<organism evidence="10 11">
    <name type="scientific">Candidatus Nomurabacteria bacterium GW2011_GWA2_40_9</name>
    <dbReference type="NCBI Taxonomy" id="1618734"/>
    <lineage>
        <taxon>Bacteria</taxon>
        <taxon>Candidatus Nomuraibacteriota</taxon>
    </lineage>
</organism>
<keyword evidence="4" id="KW-0028">Amino-acid biosynthesis</keyword>
<dbReference type="InterPro" id="IPR045186">
    <property type="entry name" value="Indole-3-glycerol_P_synth"/>
</dbReference>
<keyword evidence="5" id="KW-0210">Decarboxylase</keyword>
<dbReference type="UniPathway" id="UPA00035">
    <property type="reaction ID" value="UER00043"/>
</dbReference>
<evidence type="ECO:0000259" key="9">
    <source>
        <dbReference type="Pfam" id="PF00218"/>
    </source>
</evidence>
<dbReference type="Gene3D" id="3.20.20.70">
    <property type="entry name" value="Aldolase class I"/>
    <property type="match status" value="1"/>
</dbReference>
<dbReference type="PANTHER" id="PTHR22854">
    <property type="entry name" value="TRYPTOPHAN BIOSYNTHESIS PROTEIN"/>
    <property type="match status" value="1"/>
</dbReference>
<comment type="caution">
    <text evidence="10">The sequence shown here is derived from an EMBL/GenBank/DDBJ whole genome shotgun (WGS) entry which is preliminary data.</text>
</comment>
<evidence type="ECO:0000256" key="5">
    <source>
        <dbReference type="ARBA" id="ARBA00022793"/>
    </source>
</evidence>
<evidence type="ECO:0000256" key="1">
    <source>
        <dbReference type="ARBA" id="ARBA00001633"/>
    </source>
</evidence>
<dbReference type="NCBIfam" id="NF001377">
    <property type="entry name" value="PRK00278.2-4"/>
    <property type="match status" value="1"/>
</dbReference>
<evidence type="ECO:0000256" key="8">
    <source>
        <dbReference type="ARBA" id="ARBA00023239"/>
    </source>
</evidence>
<comment type="pathway">
    <text evidence="2">Amino-acid biosynthesis; L-tryptophan biosynthesis; L-tryptophan from chorismate: step 4/5.</text>
</comment>
<dbReference type="Pfam" id="PF00218">
    <property type="entry name" value="IGPS"/>
    <property type="match status" value="1"/>
</dbReference>
<keyword evidence="7" id="KW-0057">Aromatic amino acid biosynthesis</keyword>
<reference evidence="10 11" key="1">
    <citation type="journal article" date="2015" name="Nature">
        <title>rRNA introns, odd ribosomes, and small enigmatic genomes across a large radiation of phyla.</title>
        <authorList>
            <person name="Brown C.T."/>
            <person name="Hug L.A."/>
            <person name="Thomas B.C."/>
            <person name="Sharon I."/>
            <person name="Castelle C.J."/>
            <person name="Singh A."/>
            <person name="Wilkins M.J."/>
            <person name="Williams K.H."/>
            <person name="Banfield J.F."/>
        </authorList>
    </citation>
    <scope>NUCLEOTIDE SEQUENCE [LARGE SCALE GENOMIC DNA]</scope>
</reference>
<dbReference type="Proteomes" id="UP000034749">
    <property type="component" value="Unassembled WGS sequence"/>
</dbReference>
<protein>
    <recommendedName>
        <fullName evidence="3">indole-3-glycerol-phosphate synthase</fullName>
        <ecNumber evidence="3">4.1.1.48</ecNumber>
    </recommendedName>
</protein>
<feature type="domain" description="Indole-3-glycerol phosphate synthase" evidence="9">
    <location>
        <begin position="3"/>
        <end position="252"/>
    </location>
</feature>
<dbReference type="GO" id="GO:0004425">
    <property type="term" value="F:indole-3-glycerol-phosphate synthase activity"/>
    <property type="evidence" value="ECO:0007669"/>
    <property type="project" value="UniProtKB-EC"/>
</dbReference>
<dbReference type="PATRIC" id="fig|1618734.3.peg.497"/>
<evidence type="ECO:0000313" key="10">
    <source>
        <dbReference type="EMBL" id="KKR78905.1"/>
    </source>
</evidence>
<keyword evidence="8" id="KW-0456">Lyase</keyword>
<comment type="catalytic activity">
    <reaction evidence="1">
        <text>1-(2-carboxyphenylamino)-1-deoxy-D-ribulose 5-phosphate + H(+) = (1S,2R)-1-C-(indol-3-yl)glycerol 3-phosphate + CO2 + H2O</text>
        <dbReference type="Rhea" id="RHEA:23476"/>
        <dbReference type="ChEBI" id="CHEBI:15377"/>
        <dbReference type="ChEBI" id="CHEBI:15378"/>
        <dbReference type="ChEBI" id="CHEBI:16526"/>
        <dbReference type="ChEBI" id="CHEBI:58613"/>
        <dbReference type="ChEBI" id="CHEBI:58866"/>
        <dbReference type="EC" id="4.1.1.48"/>
    </reaction>
</comment>
<name>A0A0G0W3U6_9BACT</name>
<proteinExistence type="predicted"/>
<dbReference type="FunFam" id="3.20.20.70:FF:000024">
    <property type="entry name" value="Indole-3-glycerol phosphate synthase"/>
    <property type="match status" value="1"/>
</dbReference>
<gene>
    <name evidence="10" type="ORF">UU24_C0022G0007</name>
</gene>
<dbReference type="SUPFAM" id="SSF51366">
    <property type="entry name" value="Ribulose-phoshate binding barrel"/>
    <property type="match status" value="1"/>
</dbReference>
<accession>A0A0G0W3U6</accession>
<dbReference type="EMBL" id="LBZW01000022">
    <property type="protein sequence ID" value="KKR78905.1"/>
    <property type="molecule type" value="Genomic_DNA"/>
</dbReference>
<evidence type="ECO:0000256" key="2">
    <source>
        <dbReference type="ARBA" id="ARBA00004696"/>
    </source>
</evidence>
<dbReference type="GO" id="GO:0000162">
    <property type="term" value="P:L-tryptophan biosynthetic process"/>
    <property type="evidence" value="ECO:0007669"/>
    <property type="project" value="UniProtKB-UniPathway"/>
</dbReference>
<dbReference type="CDD" id="cd00331">
    <property type="entry name" value="IGPS"/>
    <property type="match status" value="1"/>
</dbReference>
<sequence length="253" mass="28821">MILDKIIKNKRKEIEIAKAKHPLDSFRPFLSLSQRNFRRAITAKRGLALIGEIKKASPSGLDVKDFDPVKTARIYKDAGIAAISVVTDEKYFKGNLSYLKQINREIKRIPLLRKDFIIDEYQVYESRYYNADAILLIAKILAKEQIDNFIDIAKILNMDCIVEIHDEKDLEKVLKTKASIIGVNNRNLDTLRINMGTAPKLIRKMPANKLVIAESGYKTKKDVAKIKKKVNGILIGSALMEAKDIAKKIRELR</sequence>
<dbReference type="AlphaFoldDB" id="A0A0G0W3U6"/>
<keyword evidence="6" id="KW-0822">Tryptophan biosynthesis</keyword>
<dbReference type="InterPro" id="IPR011060">
    <property type="entry name" value="RibuloseP-bd_barrel"/>
</dbReference>
<evidence type="ECO:0000256" key="3">
    <source>
        <dbReference type="ARBA" id="ARBA00012362"/>
    </source>
</evidence>
<dbReference type="PANTHER" id="PTHR22854:SF2">
    <property type="entry name" value="INDOLE-3-GLYCEROL-PHOSPHATE SYNTHASE"/>
    <property type="match status" value="1"/>
</dbReference>
<dbReference type="InterPro" id="IPR013798">
    <property type="entry name" value="Indole-3-glycerol_P_synth_dom"/>
</dbReference>
<evidence type="ECO:0000256" key="7">
    <source>
        <dbReference type="ARBA" id="ARBA00023141"/>
    </source>
</evidence>
<dbReference type="InterPro" id="IPR001468">
    <property type="entry name" value="Indole-3-GlycerolPSynthase_CS"/>
</dbReference>
<evidence type="ECO:0000256" key="6">
    <source>
        <dbReference type="ARBA" id="ARBA00022822"/>
    </source>
</evidence>
<dbReference type="InterPro" id="IPR013785">
    <property type="entry name" value="Aldolase_TIM"/>
</dbReference>